<dbReference type="GO" id="GO:0019867">
    <property type="term" value="C:outer membrane"/>
    <property type="evidence" value="ECO:0007669"/>
    <property type="project" value="InterPro"/>
</dbReference>
<dbReference type="Pfam" id="PF07244">
    <property type="entry name" value="POTRA"/>
    <property type="match status" value="1"/>
</dbReference>
<evidence type="ECO:0000313" key="7">
    <source>
        <dbReference type="EMBL" id="SLN53784.1"/>
    </source>
</evidence>
<dbReference type="InterPro" id="IPR010827">
    <property type="entry name" value="BamA/TamA_POTRA"/>
</dbReference>
<dbReference type="EMBL" id="FWFO01000002">
    <property type="protein sequence ID" value="SLN53784.1"/>
    <property type="molecule type" value="Genomic_DNA"/>
</dbReference>
<dbReference type="Gene3D" id="2.40.160.50">
    <property type="entry name" value="membrane protein fhac: a member of the omp85/tpsb transporter family"/>
    <property type="match status" value="1"/>
</dbReference>
<dbReference type="PANTHER" id="PTHR12815:SF42">
    <property type="entry name" value="BACTERIAL SURFACE ANTIGEN (D15) DOMAIN-CONTAINING PROTEIN"/>
    <property type="match status" value="1"/>
</dbReference>
<dbReference type="Proteomes" id="UP000193077">
    <property type="component" value="Unassembled WGS sequence"/>
</dbReference>
<keyword evidence="2" id="KW-1134">Transmembrane beta strand</keyword>
<comment type="subcellular location">
    <subcellularLocation>
        <location evidence="1">Membrane</location>
    </subcellularLocation>
</comment>
<evidence type="ECO:0000313" key="8">
    <source>
        <dbReference type="Proteomes" id="UP000193077"/>
    </source>
</evidence>
<sequence>MRSRGRFGAILRGITLACGLSLPSAALALETALVAPGASDDLTERLTTSSLALSAERHGLTEPLEVLSAALSDYRTLVQVLYDEGFFSPVISIKLDGREAANIDPLRIPSQINKIDITVQTGQQFKFGQANVTPITPETELPEGYAPGQTATTGAIRDAASAGIVGWRDAGYAKAKVGDQRITARHRDAQLDSDIDLVPGPKLKFGKMHISGSTDVRHEALRRIAGFPTGEVYSPADVQQVGTRLRRTGTFNSVTLRERKDPNPDGTLDFDAEFEDLPKRRLTFGVEVSSTAGLDLTATWMHRNVFNNANRFRFEANIRNIGGTEDIDGRIGFRLDQPEKLGPDDSIFYIGNIERRNRTHYKVTSAQLGVGARRTFSDELYAEAWLGFNYASSDDAFGTDRRFRYLIIPARSEWDKRDNAVNPTKGFYLDARFTPYAGLGGTESGARFYVDGRGYWDITSNGGVILAGRLQLGSVVGSSQAGTSPELLFYSGGAGTVRGQPYESLGTPVGTGIAGGRAFLGASAEIRGRVTEKISLVGFYDIGLIDSKSFVTSASTRHAGAGLGVRYDLGGFGPLRLDLALPVEGSTGDGLQFYIGIGQAF</sequence>
<dbReference type="InterPro" id="IPR000184">
    <property type="entry name" value="Bac_surfAg_D15"/>
</dbReference>
<dbReference type="Pfam" id="PF01103">
    <property type="entry name" value="Omp85"/>
    <property type="match status" value="1"/>
</dbReference>
<feature type="domain" description="Bacterial surface antigen (D15)" evidence="5">
    <location>
        <begin position="298"/>
        <end position="601"/>
    </location>
</feature>
<dbReference type="RefSeq" id="WP_085796485.1">
    <property type="nucleotide sequence ID" value="NZ_FWFO01000002.1"/>
</dbReference>
<evidence type="ECO:0000259" key="5">
    <source>
        <dbReference type="Pfam" id="PF01103"/>
    </source>
</evidence>
<feature type="signal peptide" evidence="4">
    <location>
        <begin position="1"/>
        <end position="28"/>
    </location>
</feature>
<feature type="domain" description="POTRA" evidence="6">
    <location>
        <begin position="204"/>
        <end position="269"/>
    </location>
</feature>
<dbReference type="OrthoDB" id="9769707at2"/>
<accession>A0A1Y5T467</accession>
<name>A0A1Y5T467_9RHOB</name>
<keyword evidence="4" id="KW-0732">Signal</keyword>
<evidence type="ECO:0000256" key="4">
    <source>
        <dbReference type="SAM" id="SignalP"/>
    </source>
</evidence>
<evidence type="ECO:0000256" key="1">
    <source>
        <dbReference type="ARBA" id="ARBA00004370"/>
    </source>
</evidence>
<evidence type="ECO:0000259" key="6">
    <source>
        <dbReference type="Pfam" id="PF07244"/>
    </source>
</evidence>
<gene>
    <name evidence="7" type="primary">tamA</name>
    <name evidence="7" type="ORF">TRL7639_02804</name>
</gene>
<evidence type="ECO:0000256" key="3">
    <source>
        <dbReference type="ARBA" id="ARBA00023136"/>
    </source>
</evidence>
<protein>
    <submittedName>
        <fullName evidence="7">Translocation and assembly module TamA</fullName>
    </submittedName>
</protein>
<dbReference type="InterPro" id="IPR039910">
    <property type="entry name" value="D15-like"/>
</dbReference>
<reference evidence="7 8" key="1">
    <citation type="submission" date="2017-03" db="EMBL/GenBank/DDBJ databases">
        <authorList>
            <person name="Afonso C.L."/>
            <person name="Miller P.J."/>
            <person name="Scott M.A."/>
            <person name="Spackman E."/>
            <person name="Goraichik I."/>
            <person name="Dimitrov K.M."/>
            <person name="Suarez D.L."/>
            <person name="Swayne D.E."/>
        </authorList>
    </citation>
    <scope>NUCLEOTIDE SEQUENCE [LARGE SCALE GENOMIC DNA]</scope>
    <source>
        <strain evidence="7 8">CECT 7639</strain>
    </source>
</reference>
<keyword evidence="8" id="KW-1185">Reference proteome</keyword>
<feature type="chain" id="PRO_5012599400" evidence="4">
    <location>
        <begin position="29"/>
        <end position="601"/>
    </location>
</feature>
<dbReference type="PANTHER" id="PTHR12815">
    <property type="entry name" value="SORTING AND ASSEMBLY MACHINERY SAMM50 PROTEIN FAMILY MEMBER"/>
    <property type="match status" value="1"/>
</dbReference>
<dbReference type="AlphaFoldDB" id="A0A1Y5T467"/>
<keyword evidence="3" id="KW-0472">Membrane</keyword>
<dbReference type="Gene3D" id="3.10.20.310">
    <property type="entry name" value="membrane protein fhac"/>
    <property type="match status" value="1"/>
</dbReference>
<proteinExistence type="predicted"/>
<organism evidence="7 8">
    <name type="scientific">Falsiruegeria litorea R37</name>
    <dbReference type="NCBI Taxonomy" id="1200284"/>
    <lineage>
        <taxon>Bacteria</taxon>
        <taxon>Pseudomonadati</taxon>
        <taxon>Pseudomonadota</taxon>
        <taxon>Alphaproteobacteria</taxon>
        <taxon>Rhodobacterales</taxon>
        <taxon>Roseobacteraceae</taxon>
        <taxon>Falsiruegeria</taxon>
    </lineage>
</organism>
<evidence type="ECO:0000256" key="2">
    <source>
        <dbReference type="ARBA" id="ARBA00022452"/>
    </source>
</evidence>
<keyword evidence="2" id="KW-0812">Transmembrane</keyword>